<keyword evidence="3" id="KW-1185">Reference proteome</keyword>
<evidence type="ECO:0000313" key="2">
    <source>
        <dbReference type="EMBL" id="MDI1486256.1"/>
    </source>
</evidence>
<comment type="caution">
    <text evidence="2">The sequence shown here is derived from an EMBL/GenBank/DDBJ whole genome shotgun (WGS) entry which is preliminary data.</text>
</comment>
<dbReference type="Gene3D" id="2.60.120.330">
    <property type="entry name" value="B-lactam Antibiotic, Isopenicillin N Synthase, Chain"/>
    <property type="match status" value="1"/>
</dbReference>
<proteinExistence type="predicted"/>
<reference evidence="2" key="1">
    <citation type="journal article" date="2023" name="Genome Biol. Evol.">
        <title>First Whole Genome Sequence and Flow Cytometry Genome Size Data for the Lichen-Forming Fungus Ramalina farinacea (Ascomycota).</title>
        <authorList>
            <person name="Llewellyn T."/>
            <person name="Mian S."/>
            <person name="Hill R."/>
            <person name="Leitch I.J."/>
            <person name="Gaya E."/>
        </authorList>
    </citation>
    <scope>NUCLEOTIDE SEQUENCE</scope>
    <source>
        <strain evidence="2">LIQ254RAFAR</strain>
    </source>
</reference>
<dbReference type="InterPro" id="IPR026992">
    <property type="entry name" value="DIOX_N"/>
</dbReference>
<name>A0AA43TP79_9LECA</name>
<organism evidence="2 3">
    <name type="scientific">Ramalina farinacea</name>
    <dbReference type="NCBI Taxonomy" id="258253"/>
    <lineage>
        <taxon>Eukaryota</taxon>
        <taxon>Fungi</taxon>
        <taxon>Dikarya</taxon>
        <taxon>Ascomycota</taxon>
        <taxon>Pezizomycotina</taxon>
        <taxon>Lecanoromycetes</taxon>
        <taxon>OSLEUM clade</taxon>
        <taxon>Lecanoromycetidae</taxon>
        <taxon>Lecanorales</taxon>
        <taxon>Lecanorineae</taxon>
        <taxon>Ramalinaceae</taxon>
        <taxon>Ramalina</taxon>
    </lineage>
</organism>
<dbReference type="SUPFAM" id="SSF51197">
    <property type="entry name" value="Clavaminate synthase-like"/>
    <property type="match status" value="1"/>
</dbReference>
<feature type="domain" description="Non-haem dioxygenase N-terminal" evidence="1">
    <location>
        <begin position="21"/>
        <end position="89"/>
    </location>
</feature>
<accession>A0AA43TP79</accession>
<sequence length="98" mass="10900">MSQINGVSSSLNDKKYADLQVISFDGLFHGEAGTLNRLKSACTEDGFFYFDLSTPNRQWLHDLVAQLIDASGRFFSSLPPAEKMLYDTDILGSLKNYG</sequence>
<gene>
    <name evidence="2" type="ORF">OHK93_005482</name>
</gene>
<dbReference type="InterPro" id="IPR027443">
    <property type="entry name" value="IPNS-like_sf"/>
</dbReference>
<dbReference type="AlphaFoldDB" id="A0AA43TP79"/>
<protein>
    <recommendedName>
        <fullName evidence="1">Non-haem dioxygenase N-terminal domain-containing protein</fullName>
    </recommendedName>
</protein>
<evidence type="ECO:0000259" key="1">
    <source>
        <dbReference type="Pfam" id="PF14226"/>
    </source>
</evidence>
<dbReference type="Proteomes" id="UP001161017">
    <property type="component" value="Unassembled WGS sequence"/>
</dbReference>
<evidence type="ECO:0000313" key="3">
    <source>
        <dbReference type="Proteomes" id="UP001161017"/>
    </source>
</evidence>
<dbReference type="Pfam" id="PF14226">
    <property type="entry name" value="DIOX_N"/>
    <property type="match status" value="1"/>
</dbReference>
<dbReference type="EMBL" id="JAPUFD010000003">
    <property type="protein sequence ID" value="MDI1486256.1"/>
    <property type="molecule type" value="Genomic_DNA"/>
</dbReference>